<evidence type="ECO:0000313" key="12">
    <source>
        <dbReference type="EnsemblMetazoa" id="G32088.3:cds"/>
    </source>
</evidence>
<feature type="transmembrane region" description="Helical" evidence="10">
    <location>
        <begin position="146"/>
        <end position="166"/>
    </location>
</feature>
<keyword evidence="5" id="KW-0256">Endoplasmic reticulum</keyword>
<evidence type="ECO:0000256" key="9">
    <source>
        <dbReference type="SAM" id="MobiDB-lite"/>
    </source>
</evidence>
<evidence type="ECO:0000313" key="13">
    <source>
        <dbReference type="Proteomes" id="UP000005408"/>
    </source>
</evidence>
<proteinExistence type="inferred from homology"/>
<feature type="region of interest" description="Disordered" evidence="9">
    <location>
        <begin position="398"/>
        <end position="433"/>
    </location>
</feature>
<dbReference type="GO" id="GO:0005789">
    <property type="term" value="C:endoplasmic reticulum membrane"/>
    <property type="evidence" value="ECO:0007669"/>
    <property type="project" value="UniProtKB-SubCell"/>
</dbReference>
<protein>
    <recommendedName>
        <fullName evidence="11">RETREG1-3/ARL6IP-like N-terminal reticulon-homology domain-containing protein</fullName>
    </recommendedName>
</protein>
<evidence type="ECO:0000256" key="8">
    <source>
        <dbReference type="ARBA" id="ARBA00023136"/>
    </source>
</evidence>
<sequence length="450" mass="51189">MSYEESEIYTDSYSRETENMFRELLSPIEPLIMKIQSLLVWEKPSRSAIMFLIVHGIFWFIAKNGCQFYFCISSIAALMFFVYTWRKWIWPEIRVPPPIPEDTDGWTPVHVRLLSVPEICQHLANLWIFMSNNISCWLAFRQDHHFLFTSLNCSFLLLFAAFGRLISGVTLTYIIVMSLMLWPCVLYNNLFQKIYMALEPLLMRLDYTLKIRPWIWRNQQARKTANFGSIGTSTTRDSDSESEELMPTRDPKVTAALARAITDSEDEGMGVPDIPTPRVSKESSINHSDEHADFSDNSDIESEFARGLGQMPSLEDQLSDEEATPSKPRKKKEKIQFVSSHFGDSTDDEVEDTRLVRGMRFPDLQDLSLVENSAGIRETANQIVSSVMGNALSGIKNLAGGNNKDSDAVDGTEVKVQSSSPQQEASDASDLDNDIAEEFDFLEEYDVEQS</sequence>
<feature type="transmembrane region" description="Helical" evidence="10">
    <location>
        <begin position="67"/>
        <end position="85"/>
    </location>
</feature>
<accession>A0A8W8MA86</accession>
<keyword evidence="7" id="KW-0072">Autophagy</keyword>
<dbReference type="AlphaFoldDB" id="A0A8W8MA86"/>
<dbReference type="Proteomes" id="UP000005408">
    <property type="component" value="Unassembled WGS sequence"/>
</dbReference>
<dbReference type="PANTHER" id="PTHR28659:SF2">
    <property type="entry name" value="RETICULON-LIKE PROTEIN"/>
    <property type="match status" value="1"/>
</dbReference>
<dbReference type="GO" id="GO:0061709">
    <property type="term" value="P:reticulophagy"/>
    <property type="evidence" value="ECO:0007669"/>
    <property type="project" value="InterPro"/>
</dbReference>
<feature type="region of interest" description="Disordered" evidence="9">
    <location>
        <begin position="311"/>
        <end position="350"/>
    </location>
</feature>
<feature type="transmembrane region" description="Helical" evidence="10">
    <location>
        <begin position="44"/>
        <end position="61"/>
    </location>
</feature>
<evidence type="ECO:0000256" key="5">
    <source>
        <dbReference type="ARBA" id="ARBA00022824"/>
    </source>
</evidence>
<feature type="region of interest" description="Disordered" evidence="9">
    <location>
        <begin position="261"/>
        <end position="297"/>
    </location>
</feature>
<feature type="compositionally biased region" description="Polar residues" evidence="9">
    <location>
        <begin position="415"/>
        <end position="426"/>
    </location>
</feature>
<evidence type="ECO:0000256" key="6">
    <source>
        <dbReference type="ARBA" id="ARBA00022989"/>
    </source>
</evidence>
<keyword evidence="13" id="KW-1185">Reference proteome</keyword>
<dbReference type="InterPro" id="IPR043384">
    <property type="entry name" value="RETREG1/3"/>
</dbReference>
<feature type="domain" description="RETREG1-3/ARL6IP-like N-terminal reticulon-homology" evidence="11">
    <location>
        <begin position="27"/>
        <end position="208"/>
    </location>
</feature>
<evidence type="ECO:0000259" key="11">
    <source>
        <dbReference type="Pfam" id="PF24456"/>
    </source>
</evidence>
<dbReference type="EnsemblMetazoa" id="G32088.3">
    <property type="protein sequence ID" value="G32088.3:cds"/>
    <property type="gene ID" value="G32088"/>
</dbReference>
<comment type="subcellular location">
    <subcellularLocation>
        <location evidence="1">Endoplasmic reticulum membrane</location>
        <topology evidence="1">Multi-pass membrane protein</topology>
    </subcellularLocation>
</comment>
<evidence type="ECO:0000256" key="1">
    <source>
        <dbReference type="ARBA" id="ARBA00004477"/>
    </source>
</evidence>
<dbReference type="EnsemblMetazoa" id="G32088.5">
    <property type="protein sequence ID" value="G32088.5:cds"/>
    <property type="gene ID" value="G32088"/>
</dbReference>
<keyword evidence="6 10" id="KW-1133">Transmembrane helix</keyword>
<feature type="region of interest" description="Disordered" evidence="9">
    <location>
        <begin position="227"/>
        <end position="249"/>
    </location>
</feature>
<evidence type="ECO:0000256" key="7">
    <source>
        <dbReference type="ARBA" id="ARBA00023006"/>
    </source>
</evidence>
<evidence type="ECO:0000256" key="10">
    <source>
        <dbReference type="SAM" id="Phobius"/>
    </source>
</evidence>
<evidence type="ECO:0000256" key="4">
    <source>
        <dbReference type="ARBA" id="ARBA00022692"/>
    </source>
</evidence>
<comment type="similarity">
    <text evidence="2">Belongs to the RETREG family.</text>
</comment>
<dbReference type="InterPro" id="IPR057282">
    <property type="entry name" value="RETREG1-3-like_RHD"/>
</dbReference>
<reference evidence="12" key="1">
    <citation type="submission" date="2022-08" db="UniProtKB">
        <authorList>
            <consortium name="EnsemblMetazoa"/>
        </authorList>
    </citation>
    <scope>IDENTIFICATION</scope>
    <source>
        <strain evidence="12">05x7-T-G4-1.051#20</strain>
    </source>
</reference>
<evidence type="ECO:0000256" key="3">
    <source>
        <dbReference type="ARBA" id="ARBA00022553"/>
    </source>
</evidence>
<dbReference type="OMA" id="EKWKPRF"/>
<keyword evidence="3" id="KW-0597">Phosphoprotein</keyword>
<dbReference type="Pfam" id="PF24456">
    <property type="entry name" value="RHD_RETREG1-3"/>
    <property type="match status" value="1"/>
</dbReference>
<keyword evidence="4 10" id="KW-0812">Transmembrane</keyword>
<evidence type="ECO:0000256" key="2">
    <source>
        <dbReference type="ARBA" id="ARBA00006299"/>
    </source>
</evidence>
<dbReference type="OrthoDB" id="10029527at2759"/>
<organism evidence="12 13">
    <name type="scientific">Magallana gigas</name>
    <name type="common">Pacific oyster</name>
    <name type="synonym">Crassostrea gigas</name>
    <dbReference type="NCBI Taxonomy" id="29159"/>
    <lineage>
        <taxon>Eukaryota</taxon>
        <taxon>Metazoa</taxon>
        <taxon>Spiralia</taxon>
        <taxon>Lophotrochozoa</taxon>
        <taxon>Mollusca</taxon>
        <taxon>Bivalvia</taxon>
        <taxon>Autobranchia</taxon>
        <taxon>Pteriomorphia</taxon>
        <taxon>Ostreida</taxon>
        <taxon>Ostreoidea</taxon>
        <taxon>Ostreidae</taxon>
        <taxon>Magallana</taxon>
    </lineage>
</organism>
<dbReference type="PANTHER" id="PTHR28659">
    <property type="entry name" value="RETICULON-LIKE PROTEIN"/>
    <property type="match status" value="1"/>
</dbReference>
<keyword evidence="8 10" id="KW-0472">Membrane</keyword>
<name>A0A8W8MA86_MAGGI</name>